<accession>A0A6N9PVR0</accession>
<organism evidence="2 3">
    <name type="scientific">Chengkuizengella marina</name>
    <dbReference type="NCBI Taxonomy" id="2507566"/>
    <lineage>
        <taxon>Bacteria</taxon>
        <taxon>Bacillati</taxon>
        <taxon>Bacillota</taxon>
        <taxon>Bacilli</taxon>
        <taxon>Bacillales</taxon>
        <taxon>Paenibacillaceae</taxon>
        <taxon>Chengkuizengella</taxon>
    </lineage>
</organism>
<keyword evidence="1" id="KW-0472">Membrane</keyword>
<dbReference type="EMBL" id="SIJB01000004">
    <property type="protein sequence ID" value="NBI27621.1"/>
    <property type="molecule type" value="Genomic_DNA"/>
</dbReference>
<comment type="caution">
    <text evidence="2">The sequence shown here is derived from an EMBL/GenBank/DDBJ whole genome shotgun (WGS) entry which is preliminary data.</text>
</comment>
<keyword evidence="3" id="KW-1185">Reference proteome</keyword>
<proteinExistence type="predicted"/>
<name>A0A6N9PVR0_9BACL</name>
<evidence type="ECO:0000313" key="3">
    <source>
        <dbReference type="Proteomes" id="UP000448943"/>
    </source>
</evidence>
<sequence length="160" mass="18845">MSYLEYYFRGDMMPYEKDLLVLLLIVVSVFVWFFFLIRRWLRTTMRSNIPLHEASEPKGKAISILEKHGYDVIAGKLIVPIQIHIDGSNLSSRYYIDYIATKDNEDYIVLLAKHRQDVNWKAGSSVRDHFFNYAILYDKIKGIIYVDLSNNTIKKIVFQL</sequence>
<evidence type="ECO:0000256" key="1">
    <source>
        <dbReference type="SAM" id="Phobius"/>
    </source>
</evidence>
<protein>
    <submittedName>
        <fullName evidence="2">Uncharacterized protein</fullName>
    </submittedName>
</protein>
<dbReference type="Proteomes" id="UP000448943">
    <property type="component" value="Unassembled WGS sequence"/>
</dbReference>
<keyword evidence="1" id="KW-1133">Transmembrane helix</keyword>
<dbReference type="AlphaFoldDB" id="A0A6N9PVR0"/>
<dbReference type="OrthoDB" id="2988117at2"/>
<feature type="transmembrane region" description="Helical" evidence="1">
    <location>
        <begin position="20"/>
        <end position="37"/>
    </location>
</feature>
<dbReference type="RefSeq" id="WP_160643731.1">
    <property type="nucleotide sequence ID" value="NZ_SIJB01000004.1"/>
</dbReference>
<evidence type="ECO:0000313" key="2">
    <source>
        <dbReference type="EMBL" id="NBI27621.1"/>
    </source>
</evidence>
<reference evidence="2 3" key="1">
    <citation type="submission" date="2019-01" db="EMBL/GenBank/DDBJ databases">
        <title>Chengkuizengella sp. nov., isolated from deep-sea sediment of East Pacific Ocean.</title>
        <authorList>
            <person name="Yang J."/>
            <person name="Lai Q."/>
            <person name="Shao Z."/>
        </authorList>
    </citation>
    <scope>NUCLEOTIDE SEQUENCE [LARGE SCALE GENOMIC DNA]</scope>
    <source>
        <strain evidence="2 3">YPA3-1-1</strain>
    </source>
</reference>
<gene>
    <name evidence="2" type="ORF">ERL59_01380</name>
</gene>
<keyword evidence="1" id="KW-0812">Transmembrane</keyword>